<dbReference type="Pfam" id="PF07729">
    <property type="entry name" value="FCD"/>
    <property type="match status" value="1"/>
</dbReference>
<sequence length="252" mass="26849">MAAGKRAQPAHISLARQIGVAIVTGTHAPGSVLPGEIELADRLGVSRSVIRESLRMLAAKGLVESKPKAGTRVRERADWNLLDPELLGWMLEGAPPVPFVRSLFQLRMIVEPAAAELAALGRTARQLARLGHALQEMETHGLGTDAGRAADRTFHAVILEATGNELLVSLSASIAAAVHWTTFFKYRSARPPRDPIPQHQALFEAIAQGDPAAARLATAELVEQARIDTEASIEEGQLALAPPGRANGAARE</sequence>
<name>A0A7W7AGW9_9SPHN</name>
<feature type="domain" description="HTH gntR-type" evidence="5">
    <location>
        <begin position="8"/>
        <end position="76"/>
    </location>
</feature>
<dbReference type="Proteomes" id="UP000574769">
    <property type="component" value="Unassembled WGS sequence"/>
</dbReference>
<keyword evidence="1" id="KW-0805">Transcription regulation</keyword>
<keyword evidence="7" id="KW-1185">Reference proteome</keyword>
<dbReference type="InterPro" id="IPR036390">
    <property type="entry name" value="WH_DNA-bd_sf"/>
</dbReference>
<gene>
    <name evidence="6" type="ORF">GGQ96_000929</name>
</gene>
<dbReference type="InterPro" id="IPR000524">
    <property type="entry name" value="Tscrpt_reg_HTH_GntR"/>
</dbReference>
<dbReference type="InterPro" id="IPR011711">
    <property type="entry name" value="GntR_C"/>
</dbReference>
<evidence type="ECO:0000313" key="6">
    <source>
        <dbReference type="EMBL" id="MBB4616823.1"/>
    </source>
</evidence>
<dbReference type="PANTHER" id="PTHR43537">
    <property type="entry name" value="TRANSCRIPTIONAL REGULATOR, GNTR FAMILY"/>
    <property type="match status" value="1"/>
</dbReference>
<dbReference type="SUPFAM" id="SSF48008">
    <property type="entry name" value="GntR ligand-binding domain-like"/>
    <property type="match status" value="1"/>
</dbReference>
<evidence type="ECO:0000256" key="4">
    <source>
        <dbReference type="SAM" id="MobiDB-lite"/>
    </source>
</evidence>
<dbReference type="AlphaFoldDB" id="A0A7W7AGW9"/>
<reference evidence="6 7" key="1">
    <citation type="submission" date="2020-08" db="EMBL/GenBank/DDBJ databases">
        <title>Genomic Encyclopedia of Type Strains, Phase IV (KMG-IV): sequencing the most valuable type-strain genomes for metagenomic binning, comparative biology and taxonomic classification.</title>
        <authorList>
            <person name="Goeker M."/>
        </authorList>
    </citation>
    <scope>NUCLEOTIDE SEQUENCE [LARGE SCALE GENOMIC DNA]</scope>
    <source>
        <strain evidence="6 7">DSM 15867</strain>
    </source>
</reference>
<evidence type="ECO:0000313" key="7">
    <source>
        <dbReference type="Proteomes" id="UP000574769"/>
    </source>
</evidence>
<proteinExistence type="predicted"/>
<dbReference type="PANTHER" id="PTHR43537:SF44">
    <property type="entry name" value="GNTR FAMILY REGULATORY PROTEIN"/>
    <property type="match status" value="1"/>
</dbReference>
<dbReference type="Pfam" id="PF00392">
    <property type="entry name" value="GntR"/>
    <property type="match status" value="1"/>
</dbReference>
<evidence type="ECO:0000256" key="1">
    <source>
        <dbReference type="ARBA" id="ARBA00023015"/>
    </source>
</evidence>
<feature type="region of interest" description="Disordered" evidence="4">
    <location>
        <begin position="233"/>
        <end position="252"/>
    </location>
</feature>
<evidence type="ECO:0000256" key="2">
    <source>
        <dbReference type="ARBA" id="ARBA00023125"/>
    </source>
</evidence>
<dbReference type="SMART" id="SM00895">
    <property type="entry name" value="FCD"/>
    <property type="match status" value="1"/>
</dbReference>
<evidence type="ECO:0000259" key="5">
    <source>
        <dbReference type="PROSITE" id="PS50949"/>
    </source>
</evidence>
<dbReference type="InterPro" id="IPR008920">
    <property type="entry name" value="TF_FadR/GntR_C"/>
</dbReference>
<dbReference type="GO" id="GO:0003700">
    <property type="term" value="F:DNA-binding transcription factor activity"/>
    <property type="evidence" value="ECO:0007669"/>
    <property type="project" value="InterPro"/>
</dbReference>
<accession>A0A7W7AGW9</accession>
<dbReference type="RefSeq" id="WP_184111923.1">
    <property type="nucleotide sequence ID" value="NZ_JACHNY010000001.1"/>
</dbReference>
<keyword evidence="2 6" id="KW-0238">DNA-binding</keyword>
<dbReference type="SUPFAM" id="SSF46785">
    <property type="entry name" value="Winged helix' DNA-binding domain"/>
    <property type="match status" value="1"/>
</dbReference>
<organism evidence="6 7">
    <name type="scientific">Sphingomonas abaci</name>
    <dbReference type="NCBI Taxonomy" id="237611"/>
    <lineage>
        <taxon>Bacteria</taxon>
        <taxon>Pseudomonadati</taxon>
        <taxon>Pseudomonadota</taxon>
        <taxon>Alphaproteobacteria</taxon>
        <taxon>Sphingomonadales</taxon>
        <taxon>Sphingomonadaceae</taxon>
        <taxon>Sphingomonas</taxon>
    </lineage>
</organism>
<dbReference type="CDD" id="cd07377">
    <property type="entry name" value="WHTH_GntR"/>
    <property type="match status" value="1"/>
</dbReference>
<dbReference type="PRINTS" id="PR00035">
    <property type="entry name" value="HTHGNTR"/>
</dbReference>
<comment type="caution">
    <text evidence="6">The sequence shown here is derived from an EMBL/GenBank/DDBJ whole genome shotgun (WGS) entry which is preliminary data.</text>
</comment>
<evidence type="ECO:0000256" key="3">
    <source>
        <dbReference type="ARBA" id="ARBA00023163"/>
    </source>
</evidence>
<keyword evidence="3" id="KW-0804">Transcription</keyword>
<dbReference type="EMBL" id="JACHNY010000001">
    <property type="protein sequence ID" value="MBB4616823.1"/>
    <property type="molecule type" value="Genomic_DNA"/>
</dbReference>
<dbReference type="PROSITE" id="PS50949">
    <property type="entry name" value="HTH_GNTR"/>
    <property type="match status" value="1"/>
</dbReference>
<dbReference type="SMART" id="SM00345">
    <property type="entry name" value="HTH_GNTR"/>
    <property type="match status" value="1"/>
</dbReference>
<dbReference type="GO" id="GO:0003677">
    <property type="term" value="F:DNA binding"/>
    <property type="evidence" value="ECO:0007669"/>
    <property type="project" value="UniProtKB-KW"/>
</dbReference>
<dbReference type="InterPro" id="IPR036388">
    <property type="entry name" value="WH-like_DNA-bd_sf"/>
</dbReference>
<protein>
    <submittedName>
        <fullName evidence="6">DNA-binding FadR family transcriptional regulator</fullName>
    </submittedName>
</protein>
<dbReference type="Gene3D" id="1.20.120.530">
    <property type="entry name" value="GntR ligand-binding domain-like"/>
    <property type="match status" value="1"/>
</dbReference>
<dbReference type="Gene3D" id="1.10.10.10">
    <property type="entry name" value="Winged helix-like DNA-binding domain superfamily/Winged helix DNA-binding domain"/>
    <property type="match status" value="1"/>
</dbReference>